<dbReference type="Proteomes" id="UP000831327">
    <property type="component" value="Chromosome"/>
</dbReference>
<name>A0ABM7YAP5_9PROT</name>
<organism evidence="2 3">
    <name type="scientific">Roseomonas fluvialis</name>
    <dbReference type="NCBI Taxonomy" id="1750527"/>
    <lineage>
        <taxon>Bacteria</taxon>
        <taxon>Pseudomonadati</taxon>
        <taxon>Pseudomonadota</taxon>
        <taxon>Alphaproteobacteria</taxon>
        <taxon>Acetobacterales</taxon>
        <taxon>Roseomonadaceae</taxon>
        <taxon>Roseomonas</taxon>
    </lineage>
</organism>
<keyword evidence="1" id="KW-0732">Signal</keyword>
<dbReference type="EMBL" id="AP025637">
    <property type="protein sequence ID" value="BDG75104.1"/>
    <property type="molecule type" value="Genomic_DNA"/>
</dbReference>
<reference evidence="2 3" key="1">
    <citation type="journal article" date="2016" name="Microbes Environ.">
        <title>Phylogenetically diverse aerobic anoxygenic phototrophic bacteria isolated from epilithic biofilms in Tama river, Japan.</title>
        <authorList>
            <person name="Hirose S."/>
            <person name="Matsuura K."/>
            <person name="Haruta S."/>
        </authorList>
    </citation>
    <scope>NUCLEOTIDE SEQUENCE [LARGE SCALE GENOMIC DNA]</scope>
    <source>
        <strain evidence="2 3">S08</strain>
    </source>
</reference>
<dbReference type="RefSeq" id="WP_244457197.1">
    <property type="nucleotide sequence ID" value="NZ_AP025637.1"/>
</dbReference>
<evidence type="ECO:0000313" key="2">
    <source>
        <dbReference type="EMBL" id="BDG75104.1"/>
    </source>
</evidence>
<evidence type="ECO:0000256" key="1">
    <source>
        <dbReference type="SAM" id="SignalP"/>
    </source>
</evidence>
<gene>
    <name evidence="2" type="ORF">Rmf_50330</name>
</gene>
<accession>A0ABM7YAP5</accession>
<protein>
    <submittedName>
        <fullName evidence="2">Uncharacterized protein</fullName>
    </submittedName>
</protein>
<feature type="chain" id="PRO_5047086393" evidence="1">
    <location>
        <begin position="18"/>
        <end position="211"/>
    </location>
</feature>
<feature type="signal peptide" evidence="1">
    <location>
        <begin position="1"/>
        <end position="17"/>
    </location>
</feature>
<proteinExistence type="predicted"/>
<keyword evidence="3" id="KW-1185">Reference proteome</keyword>
<evidence type="ECO:0000313" key="3">
    <source>
        <dbReference type="Proteomes" id="UP000831327"/>
    </source>
</evidence>
<sequence>MRTALIAALLVPVAAAAQPALPTRDVSVQYGIAGAAGNGPQIIHMSFDAGAQRMRFDAPGTPGYSVVDHGTGQSITTVDPAGAAVQVPMPPSPPGRLPNGGAVAQGQGSLNGTPCTVWSFAASGSTICVGDDGVPLYGDGTDAEGRPRRFAATRVEYGPPSAAPPVLPPAAPIERRALPPSLPRGEYLPGLGYHYGAYHFGGGYHVGGGRR</sequence>